<dbReference type="GO" id="GO:0043138">
    <property type="term" value="F:3'-5' DNA helicase activity"/>
    <property type="evidence" value="ECO:0007669"/>
    <property type="project" value="TreeGrafter"/>
</dbReference>
<dbReference type="SMART" id="SM00490">
    <property type="entry name" value="HELICc"/>
    <property type="match status" value="1"/>
</dbReference>
<comment type="caution">
    <text evidence="6">The sequence shown here is derived from an EMBL/GenBank/DDBJ whole genome shotgun (WGS) entry which is preliminary data.</text>
</comment>
<dbReference type="GO" id="GO:0006289">
    <property type="term" value="P:nucleotide-excision repair"/>
    <property type="evidence" value="ECO:0007669"/>
    <property type="project" value="TreeGrafter"/>
</dbReference>
<evidence type="ECO:0000259" key="5">
    <source>
        <dbReference type="PROSITE" id="PS51194"/>
    </source>
</evidence>
<dbReference type="InterPro" id="IPR001650">
    <property type="entry name" value="Helicase_C-like"/>
</dbReference>
<dbReference type="PANTHER" id="PTHR47957">
    <property type="entry name" value="ATP-DEPENDENT HELICASE HRQ1"/>
    <property type="match status" value="1"/>
</dbReference>
<dbReference type="InterPro" id="IPR018973">
    <property type="entry name" value="MZB"/>
</dbReference>
<evidence type="ECO:0000256" key="1">
    <source>
        <dbReference type="ARBA" id="ARBA00022741"/>
    </source>
</evidence>
<feature type="domain" description="Helicase ATP-binding" evidence="4">
    <location>
        <begin position="89"/>
        <end position="279"/>
    </location>
</feature>
<gene>
    <name evidence="6" type="ORF">GALLR39Z86_00590</name>
</gene>
<keyword evidence="6" id="KW-0347">Helicase</keyword>
<dbReference type="InterPro" id="IPR027417">
    <property type="entry name" value="P-loop_NTPase"/>
</dbReference>
<dbReference type="InterPro" id="IPR011545">
    <property type="entry name" value="DEAD/DEAH_box_helicase_dom"/>
</dbReference>
<dbReference type="PROSITE" id="PS51192">
    <property type="entry name" value="HELICASE_ATP_BIND_1"/>
    <property type="match status" value="1"/>
</dbReference>
<reference evidence="6" key="1">
    <citation type="submission" date="2022-12" db="EMBL/GenBank/DDBJ databases">
        <title>Reference genome sequencing for broad-spectrum identification of bacterial and archaeal isolates by mass spectrometry.</title>
        <authorList>
            <person name="Sekiguchi Y."/>
            <person name="Tourlousse D.M."/>
        </authorList>
    </citation>
    <scope>NUCLEOTIDE SEQUENCE</scope>
    <source>
        <strain evidence="6">LLR39Z86</strain>
    </source>
</reference>
<protein>
    <submittedName>
        <fullName evidence="6">Helicase</fullName>
    </submittedName>
</protein>
<dbReference type="InterPro" id="IPR014001">
    <property type="entry name" value="Helicase_ATP-bd"/>
</dbReference>
<keyword evidence="3" id="KW-0175">Coiled coil</keyword>
<dbReference type="Pfam" id="PF09369">
    <property type="entry name" value="MZB"/>
    <property type="match status" value="1"/>
</dbReference>
<name>A0A9W6G4I4_9ACTN</name>
<evidence type="ECO:0000313" key="7">
    <source>
        <dbReference type="Proteomes" id="UP001144313"/>
    </source>
</evidence>
<evidence type="ECO:0000256" key="3">
    <source>
        <dbReference type="SAM" id="Coils"/>
    </source>
</evidence>
<dbReference type="SMART" id="SM00487">
    <property type="entry name" value="DEXDc"/>
    <property type="match status" value="1"/>
</dbReference>
<dbReference type="Pfam" id="PF00270">
    <property type="entry name" value="DEAD"/>
    <property type="match status" value="1"/>
</dbReference>
<organism evidence="6 7">
    <name type="scientific">Glycomyces algeriensis</name>
    <dbReference type="NCBI Taxonomy" id="256037"/>
    <lineage>
        <taxon>Bacteria</taxon>
        <taxon>Bacillati</taxon>
        <taxon>Actinomycetota</taxon>
        <taxon>Actinomycetes</taxon>
        <taxon>Glycomycetales</taxon>
        <taxon>Glycomycetaceae</taxon>
        <taxon>Glycomyces</taxon>
    </lineage>
</organism>
<keyword evidence="7" id="KW-1185">Reference proteome</keyword>
<dbReference type="RefSeq" id="WP_270117628.1">
    <property type="nucleotide sequence ID" value="NZ_BAAAOL010000012.1"/>
</dbReference>
<feature type="coiled-coil region" evidence="3">
    <location>
        <begin position="1161"/>
        <end position="1188"/>
    </location>
</feature>
<dbReference type="SUPFAM" id="SSF52540">
    <property type="entry name" value="P-loop containing nucleoside triphosphate hydrolases"/>
    <property type="match status" value="2"/>
</dbReference>
<evidence type="ECO:0000313" key="6">
    <source>
        <dbReference type="EMBL" id="GLI40209.1"/>
    </source>
</evidence>
<keyword evidence="2" id="KW-0067">ATP-binding</keyword>
<dbReference type="PANTHER" id="PTHR47957:SF3">
    <property type="entry name" value="ATP-DEPENDENT HELICASE HRQ1"/>
    <property type="match status" value="1"/>
</dbReference>
<dbReference type="Proteomes" id="UP001144313">
    <property type="component" value="Unassembled WGS sequence"/>
</dbReference>
<keyword evidence="6" id="KW-0378">Hydrolase</keyword>
<evidence type="ECO:0000259" key="4">
    <source>
        <dbReference type="PROSITE" id="PS51192"/>
    </source>
</evidence>
<keyword evidence="1" id="KW-0547">Nucleotide-binding</keyword>
<feature type="domain" description="Helicase C-terminal" evidence="5">
    <location>
        <begin position="884"/>
        <end position="1074"/>
    </location>
</feature>
<dbReference type="EMBL" id="BSDT01000001">
    <property type="protein sequence ID" value="GLI40209.1"/>
    <property type="molecule type" value="Genomic_DNA"/>
</dbReference>
<dbReference type="GO" id="GO:0003676">
    <property type="term" value="F:nucleic acid binding"/>
    <property type="evidence" value="ECO:0007669"/>
    <property type="project" value="InterPro"/>
</dbReference>
<sequence length="2086" mass="230407">MKPSIVAPSLKKTVLTYLTSTFGLVEDATADALAEFFSHPTDGLFQGPFLRVRAPFRPAAEGWQRHLDWYPPGFTPHLHQAKAWERLSSRSGRVPEPTVVATGTGSGKTESFLVPVLDHCARHASEPGVKAVIIYPMNALATDQAGRLDEMLADNKELAGVTAGLYVGEQSAKSYRRLLTERSDMRQSPPDLLLTNYKMLDLLLTRAEDAPLWADGNLTYLVIDEFHTFNGAQGTDVAMLLRRLKAASNTDPTPVATSATLGDDEQAREVASAIFGRDFAPGSVIGEDRLSAMEFVKPTNERQLEPSVQEIAALPDPYEHREAIADVCKAILGSANLTPQEAGEKLRSHPLLMAVLDGFASGKLITADKFYDSLTGWMMYPWKQAWDSVAGHDDAVIALERLLALISWARIGNRPLLHVETHFWIRSVSRLLRNVPQTEEEPIAFAWSTSLPESGRWLPAISCRHCGRSGWMVKTKPPRNDELKLNPAEIYVQARVDRKQTRALIAAYNREEHSFDPRARIEDNPPLKLLEGETLADYLPGGTGTAVLVDLDSDESARSERCPACGNENAIRFIGAGLATLSSVVLTEVFQHAVDPESGDQAKALLFNDSVQDAAHRAGFLSARAGNFSLRTHFAAILQNLDNPDLAEAAAAALIGMAENPEALGGVIPADLHPNPGVAKLLSGDDQGSEGTWRFVGQRLALALMLEFGLRSYAGRTLERTGVVATTVDLPEEVRPLLRDALRRSGARQSLIPIEPEDLAWHARGVLDRLQMRGGIWHEWLREWVRNDGSKRWNVWGGREPGMPAFPDGVSAPTFMLDGNRNRTQFDRLETNGETWLTDWTRRVLHLNPIESRKYLRELMRLLADQGVVSRISTGANTVYALTAGRIHLSLLSKEDAARSQVGCDVCSWQRTVHPDEREAWMATPCPRWRCSGTMREATWHDEYYFDRYTAGDVLRLQAAEHTGILSREQREKVEEQFKHASSWDAPNVLTATSTLELGIDIGDLSTVALAGIPPAPASYVQRSGRAGRTTGNALTIAFADRRPRDLAYFTDPDLMINGDIRPPGARLEASAILRRQYTAFLVDKAARGVLSGVKPLPRLAGEVFGQGRWLEGFTEAALVGAPVFGVEFCDLFGDRIGSEVAADLRQWASAGIERDVKTAAERWEAGLARLRGRRDQLRDARKILEAAPETRPDKQRDLRILNAEIRAVGKRLSDIEHGMTAHTALTEGGLLPNYALIDSSVNLEATLTFVRQDSPDAQREYVTELRDYARPASSAITEFAPGNHVYFRGYAHEVKGIDLGGKDAEVIETWNICPSCGSVAKGLEAETRLRCGHCGTDVSDIGNCHDVAVPLTVYAYDRAADIRIDDRDDTRDQRLYNTITTAEVTVPAQSWRSTGGNFGFDYTPEAVVRRVNLGPVPRTESPGDKVHFAGEERTLNPFWVCPECGGTGLDTDPTGKGDPRWNPEADPEKRHHRHWCPNRDNGTQHRKVLLAHELDTEVLRFLLPMRDTEDVQAILSFQAALTAGINKYFRGDTSHLDTVTCTMADAKKPGTDAPPAARVFTVLFDQLRSGTGYLKQLSDPEAMRKVLQEALQFCEACDCGTACHRCLLLYTRERHYPHISRTAAANLLERLLDGWAMEANSGIGDISLNEKADSRLEKRFNEALHEMATHDETFSIAKAAKYERELTFMPTGAPVTRWRMRTQHRDDAVDTLPDYTFTRIDGPPETVLLYLDGFDYHAQPGFNRDRRDQGKIPRTSDDAAKRGALIDAGRRVFAATWQDVERLQGKSGAYEALLGFQAQQAAAQEFGIPVEKLKEEITQNPLSFLFDYLAHPDAEEQRVIARAACAALLVETQMGENRAPIVQFDSGAVEDAVAALARGGDPAPGAGGMGAVRKSPYLNIAVGFAGHDLQTAPVVAEIVFDDDPDVDDRLIKSYREAWRNWLRWSNVLQFLAPDDAFALRAKGMPQLAPPREPVRVDASFHGAALLGDIEGDDMRRLAEELLAGGAPAPQIGEEHIDGFAAELAWPNLLISVFADPVGRIDSSESISEYRKAGWQADTLSNWDREALLQLLTNGTPTEEEPSERR</sequence>
<dbReference type="Pfam" id="PF00271">
    <property type="entry name" value="Helicase_C"/>
    <property type="match status" value="1"/>
</dbReference>
<evidence type="ECO:0000256" key="2">
    <source>
        <dbReference type="ARBA" id="ARBA00022840"/>
    </source>
</evidence>
<dbReference type="GO" id="GO:0005524">
    <property type="term" value="F:ATP binding"/>
    <property type="evidence" value="ECO:0007669"/>
    <property type="project" value="UniProtKB-KW"/>
</dbReference>
<dbReference type="GO" id="GO:0036297">
    <property type="term" value="P:interstrand cross-link repair"/>
    <property type="evidence" value="ECO:0007669"/>
    <property type="project" value="TreeGrafter"/>
</dbReference>
<accession>A0A9W6G4I4</accession>
<proteinExistence type="predicted"/>
<dbReference type="Gene3D" id="3.40.50.300">
    <property type="entry name" value="P-loop containing nucleotide triphosphate hydrolases"/>
    <property type="match status" value="2"/>
</dbReference>
<dbReference type="PROSITE" id="PS51194">
    <property type="entry name" value="HELICASE_CTER"/>
    <property type="match status" value="1"/>
</dbReference>